<dbReference type="AlphaFoldDB" id="A0A165ZAK0"/>
<protein>
    <submittedName>
        <fullName evidence="1">Uncharacterized protein</fullName>
    </submittedName>
</protein>
<evidence type="ECO:0000313" key="1">
    <source>
        <dbReference type="EMBL" id="KZT34112.1"/>
    </source>
</evidence>
<sequence length="194" mass="22470">MISWSELIYSYEVHPYAKLAWAVLSVPFTMLQAQIERDKKLKELAQAINGAYAILTRLQSAQNIGAHYQNEIVTRLVMHTMKCGTFICEECSKHQSFVGRAATNFISLTDVRMKEFKDGFDDLRRELSQAVTVEDLLEDQRNGATVRDLGKRANCIWTHLSIHWIFSYTYPSLCRWRRIRTFQSLPARNTHGSH</sequence>
<evidence type="ECO:0000313" key="2">
    <source>
        <dbReference type="Proteomes" id="UP000076798"/>
    </source>
</evidence>
<dbReference type="Proteomes" id="UP000076798">
    <property type="component" value="Unassembled WGS sequence"/>
</dbReference>
<dbReference type="OrthoDB" id="163438at2759"/>
<dbReference type="STRING" id="1314776.A0A165ZAK0"/>
<dbReference type="EMBL" id="KV428199">
    <property type="protein sequence ID" value="KZT34112.1"/>
    <property type="molecule type" value="Genomic_DNA"/>
</dbReference>
<accession>A0A165ZAK0</accession>
<reference evidence="1 2" key="1">
    <citation type="journal article" date="2016" name="Mol. Biol. Evol.">
        <title>Comparative Genomics of Early-Diverging Mushroom-Forming Fungi Provides Insights into the Origins of Lignocellulose Decay Capabilities.</title>
        <authorList>
            <person name="Nagy L.G."/>
            <person name="Riley R."/>
            <person name="Tritt A."/>
            <person name="Adam C."/>
            <person name="Daum C."/>
            <person name="Floudas D."/>
            <person name="Sun H."/>
            <person name="Yadav J.S."/>
            <person name="Pangilinan J."/>
            <person name="Larsson K.H."/>
            <person name="Matsuura K."/>
            <person name="Barry K."/>
            <person name="Labutti K."/>
            <person name="Kuo R."/>
            <person name="Ohm R.A."/>
            <person name="Bhattacharya S.S."/>
            <person name="Shirouzu T."/>
            <person name="Yoshinaga Y."/>
            <person name="Martin F.M."/>
            <person name="Grigoriev I.V."/>
            <person name="Hibbett D.S."/>
        </authorList>
    </citation>
    <scope>NUCLEOTIDE SEQUENCE [LARGE SCALE GENOMIC DNA]</scope>
    <source>
        <strain evidence="1 2">HHB10207 ss-3</strain>
    </source>
</reference>
<proteinExistence type="predicted"/>
<gene>
    <name evidence="1" type="ORF">SISSUDRAFT_314521</name>
</gene>
<name>A0A165ZAK0_9AGAM</name>
<keyword evidence="2" id="KW-1185">Reference proteome</keyword>
<organism evidence="1 2">
    <name type="scientific">Sistotremastrum suecicum HHB10207 ss-3</name>
    <dbReference type="NCBI Taxonomy" id="1314776"/>
    <lineage>
        <taxon>Eukaryota</taxon>
        <taxon>Fungi</taxon>
        <taxon>Dikarya</taxon>
        <taxon>Basidiomycota</taxon>
        <taxon>Agaricomycotina</taxon>
        <taxon>Agaricomycetes</taxon>
        <taxon>Sistotremastrales</taxon>
        <taxon>Sistotremastraceae</taxon>
        <taxon>Sistotremastrum</taxon>
    </lineage>
</organism>